<dbReference type="KEGG" id="kpin:30171783"/>
<organism evidence="2">
    <name type="scientific">Kwoniella pini CBS 10737</name>
    <dbReference type="NCBI Taxonomy" id="1296096"/>
    <lineage>
        <taxon>Eukaryota</taxon>
        <taxon>Fungi</taxon>
        <taxon>Dikarya</taxon>
        <taxon>Basidiomycota</taxon>
        <taxon>Agaricomycotina</taxon>
        <taxon>Tremellomycetes</taxon>
        <taxon>Tremellales</taxon>
        <taxon>Cryptococcaceae</taxon>
        <taxon>Kwoniella</taxon>
    </lineage>
</organism>
<reference evidence="3" key="4">
    <citation type="submission" date="2024-02" db="EMBL/GenBank/DDBJ databases">
        <title>Comparative genomics of Cryptococcus and Kwoniella reveals pathogenesis evolution and contrasting modes of karyotype evolution via chromosome fusion or intercentromeric recombination.</title>
        <authorList>
            <person name="Coelho M.A."/>
            <person name="David-Palma M."/>
            <person name="Shea T."/>
            <person name="Bowers K."/>
            <person name="McGinley-Smith S."/>
            <person name="Mohammad A.W."/>
            <person name="Gnirke A."/>
            <person name="Yurkov A.M."/>
            <person name="Nowrousian M."/>
            <person name="Sun S."/>
            <person name="Cuomo C.A."/>
            <person name="Heitman J."/>
        </authorList>
    </citation>
    <scope>NUCLEOTIDE SEQUENCE</scope>
    <source>
        <strain evidence="3">CBS 10737</strain>
    </source>
</reference>
<keyword evidence="4" id="KW-1185">Reference proteome</keyword>
<dbReference type="Proteomes" id="UP000094020">
    <property type="component" value="Chromosome 7"/>
</dbReference>
<dbReference type="OrthoDB" id="2576298at2759"/>
<reference evidence="2" key="1">
    <citation type="submission" date="2013-07" db="EMBL/GenBank/DDBJ databases">
        <title>The Genome Sequence of Cryptococcus pinus CBS10737.</title>
        <authorList>
            <consortium name="The Broad Institute Genome Sequencing Platform"/>
            <person name="Cuomo C."/>
            <person name="Litvintseva A."/>
            <person name="Chen Y."/>
            <person name="Heitman J."/>
            <person name="Sun S."/>
            <person name="Springer D."/>
            <person name="Dromer F."/>
            <person name="Young S.K."/>
            <person name="Zeng Q."/>
            <person name="Gargeya S."/>
            <person name="Fitzgerald M."/>
            <person name="Abouelleil A."/>
            <person name="Alvarado L."/>
            <person name="Berlin A.M."/>
            <person name="Chapman S.B."/>
            <person name="Dewar J."/>
            <person name="Goldberg J."/>
            <person name="Griggs A."/>
            <person name="Gujja S."/>
            <person name="Hansen M."/>
            <person name="Howarth C."/>
            <person name="Imamovic A."/>
            <person name="Larimer J."/>
            <person name="McCowan C."/>
            <person name="Murphy C."/>
            <person name="Pearson M."/>
            <person name="Priest M."/>
            <person name="Roberts A."/>
            <person name="Saif S."/>
            <person name="Shea T."/>
            <person name="Sykes S."/>
            <person name="Wortman J."/>
            <person name="Nusbaum C."/>
            <person name="Birren B."/>
        </authorList>
    </citation>
    <scope>NUCLEOTIDE SEQUENCE [LARGE SCALE GENOMIC DNA]</scope>
    <source>
        <strain evidence="2">CBS 10737</strain>
    </source>
</reference>
<proteinExistence type="predicted"/>
<reference evidence="2" key="3">
    <citation type="submission" date="2016-07" db="EMBL/GenBank/DDBJ databases">
        <title>Evolution of pathogenesis and genome organization in the Tremellales.</title>
        <authorList>
            <person name="Cuomo C."/>
            <person name="Litvintseva A."/>
            <person name="Heitman J."/>
            <person name="Chen Y."/>
            <person name="Sun S."/>
            <person name="Springer D."/>
            <person name="Dromer F."/>
            <person name="Young S."/>
            <person name="Zeng Q."/>
            <person name="Chapman S."/>
            <person name="Gujja S."/>
            <person name="Saif S."/>
            <person name="Birren B."/>
        </authorList>
    </citation>
    <scope>NUCLEOTIDE SEQUENCE</scope>
    <source>
        <strain evidence="2">CBS 10737</strain>
    </source>
</reference>
<evidence type="ECO:0000313" key="2">
    <source>
        <dbReference type="EMBL" id="OCF50097.1"/>
    </source>
</evidence>
<dbReference type="RefSeq" id="XP_019011316.1">
    <property type="nucleotide sequence ID" value="XM_019155162.1"/>
</dbReference>
<dbReference type="EMBL" id="CP144525">
    <property type="protein sequence ID" value="WWC71726.1"/>
    <property type="molecule type" value="Genomic_DNA"/>
</dbReference>
<evidence type="ECO:0000313" key="4">
    <source>
        <dbReference type="Proteomes" id="UP000094020"/>
    </source>
</evidence>
<gene>
    <name evidence="2" type="ORF">I206_03414</name>
    <name evidence="3" type="ORF">I206_105684</name>
</gene>
<dbReference type="GeneID" id="30171783"/>
<evidence type="ECO:0000313" key="3">
    <source>
        <dbReference type="EMBL" id="WWC71726.1"/>
    </source>
</evidence>
<evidence type="ECO:0000256" key="1">
    <source>
        <dbReference type="SAM" id="Phobius"/>
    </source>
</evidence>
<sequence length="232" mass="26896">MIIPILNKIINDDFEKSKSKSKLIIKKQNKFKNVQNRLKMGKSFESNDKKIITLPECLVEEEQDKRNEIIIRGDSSIKEISSIQLKDEISTITSTSTSTSFSAKSTMYLQSFPSNFPIQTIKPIIKNENNKGYLFLKNSQVIDSMLIFITIFTSCLILTIIFLKINSIFFKNKKENKGKIDNVIMEEMKWAEGREVIERKIIYENNNNNDENSLNERSKIKISERGGRKKKL</sequence>
<reference evidence="3" key="2">
    <citation type="submission" date="2013-07" db="EMBL/GenBank/DDBJ databases">
        <authorList>
            <consortium name="The Broad Institute Genome Sequencing Platform"/>
            <person name="Cuomo C."/>
            <person name="Litvintseva A."/>
            <person name="Chen Y."/>
            <person name="Heitman J."/>
            <person name="Sun S."/>
            <person name="Springer D."/>
            <person name="Dromer F."/>
            <person name="Young S.K."/>
            <person name="Zeng Q."/>
            <person name="Gargeya S."/>
            <person name="Fitzgerald M."/>
            <person name="Abouelleil A."/>
            <person name="Alvarado L."/>
            <person name="Berlin A.M."/>
            <person name="Chapman S.B."/>
            <person name="Dewar J."/>
            <person name="Goldberg J."/>
            <person name="Griggs A."/>
            <person name="Gujja S."/>
            <person name="Hansen M."/>
            <person name="Howarth C."/>
            <person name="Imamovic A."/>
            <person name="Larimer J."/>
            <person name="McCowan C."/>
            <person name="Murphy C."/>
            <person name="Pearson M."/>
            <person name="Priest M."/>
            <person name="Roberts A."/>
            <person name="Saif S."/>
            <person name="Shea T."/>
            <person name="Sykes S."/>
            <person name="Wortman J."/>
            <person name="Nusbaum C."/>
            <person name="Birren B."/>
        </authorList>
    </citation>
    <scope>NUCLEOTIDE SEQUENCE</scope>
    <source>
        <strain evidence="3">CBS 10737</strain>
    </source>
</reference>
<keyword evidence="1" id="KW-0812">Transmembrane</keyword>
<dbReference type="EMBL" id="KI894010">
    <property type="protein sequence ID" value="OCF50097.1"/>
    <property type="molecule type" value="Genomic_DNA"/>
</dbReference>
<keyword evidence="1" id="KW-0472">Membrane</keyword>
<protein>
    <submittedName>
        <fullName evidence="2">Uncharacterized protein</fullName>
    </submittedName>
</protein>
<accession>A0A1B9I3I8</accession>
<keyword evidence="1" id="KW-1133">Transmembrane helix</keyword>
<dbReference type="AlphaFoldDB" id="A0A1B9I3I8"/>
<name>A0A1B9I3I8_9TREE</name>
<feature type="transmembrane region" description="Helical" evidence="1">
    <location>
        <begin position="145"/>
        <end position="165"/>
    </location>
</feature>